<evidence type="ECO:0000256" key="6">
    <source>
        <dbReference type="RuleBase" id="RU367044"/>
    </source>
</evidence>
<sequence>MVNSFEAKALLLSLSVVALIASCDGAFTKTVVAVVNQAPGRAITVHCFSGDNDLGFHQLAYGESFSWSFRYSVIGNTKFICTINTQFGSGSYVAYTEGFIVDKCGLNCVWIVRQDGPCLQQTQGPLLCQKWQS</sequence>
<protein>
    <recommendedName>
        <fullName evidence="6">S-protein homolog</fullName>
    </recommendedName>
</protein>
<evidence type="ECO:0000256" key="3">
    <source>
        <dbReference type="ARBA" id="ARBA00022471"/>
    </source>
</evidence>
<accession>A0ABD1FI40</accession>
<evidence type="ECO:0000256" key="4">
    <source>
        <dbReference type="ARBA" id="ARBA00022525"/>
    </source>
</evidence>
<evidence type="ECO:0000256" key="1">
    <source>
        <dbReference type="ARBA" id="ARBA00004613"/>
    </source>
</evidence>
<dbReference type="AlphaFoldDB" id="A0ABD1FI40"/>
<dbReference type="EMBL" id="JBEAFC010000014">
    <property type="protein sequence ID" value="KAL1531516.1"/>
    <property type="molecule type" value="Genomic_DNA"/>
</dbReference>
<dbReference type="GO" id="GO:0005576">
    <property type="term" value="C:extracellular region"/>
    <property type="evidence" value="ECO:0007669"/>
    <property type="project" value="UniProtKB-SubCell"/>
</dbReference>
<comment type="similarity">
    <text evidence="2 6">Belongs to the plant self-incompatibility (S1) protein family.</text>
</comment>
<reference evidence="7 8" key="1">
    <citation type="submission" date="2024-06" db="EMBL/GenBank/DDBJ databases">
        <title>A chromosome level genome sequence of Diviner's sage (Salvia divinorum).</title>
        <authorList>
            <person name="Ford S.A."/>
            <person name="Ro D.-K."/>
            <person name="Ness R.W."/>
            <person name="Phillips M.A."/>
        </authorList>
    </citation>
    <scope>NUCLEOTIDE SEQUENCE [LARGE SCALE GENOMIC DNA]</scope>
    <source>
        <strain evidence="7">SAF-2024a</strain>
        <tissue evidence="7">Leaf</tissue>
    </source>
</reference>
<comment type="subcellular location">
    <subcellularLocation>
        <location evidence="1 6">Secreted</location>
    </subcellularLocation>
</comment>
<keyword evidence="8" id="KW-1185">Reference proteome</keyword>
<gene>
    <name evidence="7" type="ORF">AAHA92_31646</name>
</gene>
<organism evidence="7 8">
    <name type="scientific">Salvia divinorum</name>
    <name type="common">Maria pastora</name>
    <name type="synonym">Diviner's sage</name>
    <dbReference type="NCBI Taxonomy" id="28513"/>
    <lineage>
        <taxon>Eukaryota</taxon>
        <taxon>Viridiplantae</taxon>
        <taxon>Streptophyta</taxon>
        <taxon>Embryophyta</taxon>
        <taxon>Tracheophyta</taxon>
        <taxon>Spermatophyta</taxon>
        <taxon>Magnoliopsida</taxon>
        <taxon>eudicotyledons</taxon>
        <taxon>Gunneridae</taxon>
        <taxon>Pentapetalae</taxon>
        <taxon>asterids</taxon>
        <taxon>lamiids</taxon>
        <taxon>Lamiales</taxon>
        <taxon>Lamiaceae</taxon>
        <taxon>Nepetoideae</taxon>
        <taxon>Mentheae</taxon>
        <taxon>Salviinae</taxon>
        <taxon>Salvia</taxon>
        <taxon>Salvia subgen. Calosphace</taxon>
    </lineage>
</organism>
<dbReference type="Pfam" id="PF05938">
    <property type="entry name" value="Self-incomp_S1"/>
    <property type="match status" value="1"/>
</dbReference>
<dbReference type="Proteomes" id="UP001567538">
    <property type="component" value="Unassembled WGS sequence"/>
</dbReference>
<evidence type="ECO:0000256" key="2">
    <source>
        <dbReference type="ARBA" id="ARBA00005581"/>
    </source>
</evidence>
<keyword evidence="5 6" id="KW-0732">Signal</keyword>
<feature type="signal peptide" evidence="6">
    <location>
        <begin position="1"/>
        <end position="25"/>
    </location>
</feature>
<name>A0ABD1FI40_SALDI</name>
<proteinExistence type="inferred from homology"/>
<evidence type="ECO:0000256" key="5">
    <source>
        <dbReference type="ARBA" id="ARBA00022729"/>
    </source>
</evidence>
<keyword evidence="4 6" id="KW-0964">Secreted</keyword>
<dbReference type="InterPro" id="IPR010264">
    <property type="entry name" value="Self-incomp_S1"/>
</dbReference>
<evidence type="ECO:0000313" key="7">
    <source>
        <dbReference type="EMBL" id="KAL1531516.1"/>
    </source>
</evidence>
<feature type="chain" id="PRO_5044526111" description="S-protein homolog" evidence="6">
    <location>
        <begin position="26"/>
        <end position="133"/>
    </location>
</feature>
<dbReference type="PANTHER" id="PTHR31232">
    <property type="match status" value="1"/>
</dbReference>
<dbReference type="PANTHER" id="PTHR31232:SF42">
    <property type="entry name" value="S-PROTEIN HOMOLOG"/>
    <property type="match status" value="1"/>
</dbReference>
<evidence type="ECO:0000313" key="8">
    <source>
        <dbReference type="Proteomes" id="UP001567538"/>
    </source>
</evidence>
<dbReference type="GO" id="GO:0060320">
    <property type="term" value="P:rejection of self pollen"/>
    <property type="evidence" value="ECO:0007669"/>
    <property type="project" value="UniProtKB-KW"/>
</dbReference>
<keyword evidence="3 6" id="KW-0713">Self-incompatibility</keyword>
<comment type="caution">
    <text evidence="7">The sequence shown here is derived from an EMBL/GenBank/DDBJ whole genome shotgun (WGS) entry which is preliminary data.</text>
</comment>